<evidence type="ECO:0000256" key="8">
    <source>
        <dbReference type="SAM" id="SignalP"/>
    </source>
</evidence>
<evidence type="ECO:0000256" key="2">
    <source>
        <dbReference type="ARBA" id="ARBA00005821"/>
    </source>
</evidence>
<sequence length="386" mass="40398">MARIFFFFFFFLLLVVVPSRAFVVGSGAAPRLAAIEAHDASRRELIAEVAALAGLWVPGSALAADGRVVSESELLGFSRQPARKVVITGANSGVGLAGAKLLSSAGHEVVCACRTLERAERAAAACGPTAQPAVCDLADLASVRAFAASDAARGLDTLALNAGVALNTKDTVPRRTKDGFELTIGTNHLGHFLLYRLLEEELKKRPTNRLVVTASPVHDPTTGGGKVGSPATLGDFAGLRAGPGFDMCDGGSYDPEKAYKDSKLCNMMFTAEAARRLSPSGVTANAFSPGLIPSPDGFFKYQNPVFARVFSTIATAVGVAETPAFGGSCLAFMAADASLDGVSGAWYDTEPPGKHQLLCHDPSDEARDLEKQKLLWALSDKLVGLA</sequence>
<dbReference type="PRINTS" id="PR00081">
    <property type="entry name" value="GDHRDH"/>
</dbReference>
<dbReference type="InterPro" id="IPR002347">
    <property type="entry name" value="SDR_fam"/>
</dbReference>
<comment type="pathway">
    <text evidence="1">Porphyrin-containing compound metabolism; chlorophyll biosynthesis.</text>
</comment>
<dbReference type="EMBL" id="JAQMWT010000344">
    <property type="protein sequence ID" value="KAJ8603794.1"/>
    <property type="molecule type" value="Genomic_DNA"/>
</dbReference>
<dbReference type="PANTHER" id="PTHR44419:SF19">
    <property type="entry name" value="PROTOCHLOROPHYLLIDE REDUCTASE A, CHLOROPLASTIC"/>
    <property type="match status" value="1"/>
</dbReference>
<dbReference type="Proteomes" id="UP001230188">
    <property type="component" value="Unassembled WGS sequence"/>
</dbReference>
<protein>
    <recommendedName>
        <fullName evidence="3">protochlorophyllide reductase</fullName>
        <ecNumber evidence="3">1.3.1.33</ecNumber>
    </recommendedName>
</protein>
<keyword evidence="10" id="KW-1185">Reference proteome</keyword>
<evidence type="ECO:0000313" key="10">
    <source>
        <dbReference type="Proteomes" id="UP001230188"/>
    </source>
</evidence>
<comment type="caution">
    <text evidence="9">The sequence shown here is derived from an EMBL/GenBank/DDBJ whole genome shotgun (WGS) entry which is preliminary data.</text>
</comment>
<organism evidence="9 10">
    <name type="scientific">Chrysophaeum taylorii</name>
    <dbReference type="NCBI Taxonomy" id="2483200"/>
    <lineage>
        <taxon>Eukaryota</taxon>
        <taxon>Sar</taxon>
        <taxon>Stramenopiles</taxon>
        <taxon>Ochrophyta</taxon>
        <taxon>Pelagophyceae</taxon>
        <taxon>Pelagomonadales</taxon>
        <taxon>Pelagomonadaceae</taxon>
        <taxon>Chrysophaeum</taxon>
    </lineage>
</organism>
<evidence type="ECO:0000256" key="3">
    <source>
        <dbReference type="ARBA" id="ARBA00012006"/>
    </source>
</evidence>
<dbReference type="EC" id="1.3.1.33" evidence="3"/>
<dbReference type="GO" id="GO:0016630">
    <property type="term" value="F:protochlorophyllide reductase activity"/>
    <property type="evidence" value="ECO:0007669"/>
    <property type="project" value="UniProtKB-EC"/>
</dbReference>
<evidence type="ECO:0000256" key="5">
    <source>
        <dbReference type="ARBA" id="ARBA00022857"/>
    </source>
</evidence>
<keyword evidence="6" id="KW-0560">Oxidoreductase</keyword>
<keyword evidence="8" id="KW-0732">Signal</keyword>
<evidence type="ECO:0000256" key="4">
    <source>
        <dbReference type="ARBA" id="ARBA00022531"/>
    </source>
</evidence>
<keyword evidence="4" id="KW-0602">Photosynthesis</keyword>
<evidence type="ECO:0000256" key="1">
    <source>
        <dbReference type="ARBA" id="ARBA00005173"/>
    </source>
</evidence>
<evidence type="ECO:0000313" key="9">
    <source>
        <dbReference type="EMBL" id="KAJ8603794.1"/>
    </source>
</evidence>
<dbReference type="InterPro" id="IPR036291">
    <property type="entry name" value="NAD(P)-bd_dom_sf"/>
</dbReference>
<comment type="similarity">
    <text evidence="2">Belongs to the short-chain dehydrogenases/reductases (SDR) family. POR subfamily.</text>
</comment>
<reference evidence="9" key="1">
    <citation type="submission" date="2023-01" db="EMBL/GenBank/DDBJ databases">
        <title>Metagenome sequencing of chrysophaentin producing Chrysophaeum taylorii.</title>
        <authorList>
            <person name="Davison J."/>
            <person name="Bewley C."/>
        </authorList>
    </citation>
    <scope>NUCLEOTIDE SEQUENCE</scope>
    <source>
        <strain evidence="9">NIES-1699</strain>
    </source>
</reference>
<evidence type="ECO:0000256" key="6">
    <source>
        <dbReference type="ARBA" id="ARBA00023002"/>
    </source>
</evidence>
<accession>A0AAD7UGZ6</accession>
<dbReference type="AlphaFoldDB" id="A0AAD7UGZ6"/>
<keyword evidence="7" id="KW-0149">Chlorophyll biosynthesis</keyword>
<feature type="chain" id="PRO_5041984680" description="protochlorophyllide reductase" evidence="8">
    <location>
        <begin position="22"/>
        <end position="386"/>
    </location>
</feature>
<evidence type="ECO:0000256" key="7">
    <source>
        <dbReference type="ARBA" id="ARBA00023171"/>
    </source>
</evidence>
<dbReference type="Gene3D" id="3.40.50.720">
    <property type="entry name" value="NAD(P)-binding Rossmann-like Domain"/>
    <property type="match status" value="1"/>
</dbReference>
<name>A0AAD7UGZ6_9STRA</name>
<dbReference type="InterPro" id="IPR005979">
    <property type="entry name" value="Prochl_reduct"/>
</dbReference>
<gene>
    <name evidence="9" type="ORF">CTAYLR_000200</name>
</gene>
<dbReference type="SUPFAM" id="SSF51735">
    <property type="entry name" value="NAD(P)-binding Rossmann-fold domains"/>
    <property type="match status" value="1"/>
</dbReference>
<dbReference type="GO" id="GO:0015995">
    <property type="term" value="P:chlorophyll biosynthetic process"/>
    <property type="evidence" value="ECO:0007669"/>
    <property type="project" value="UniProtKB-KW"/>
</dbReference>
<dbReference type="PANTHER" id="PTHR44419">
    <property type="entry name" value="PROTOCHLOROPHYLLIDE REDUCTASE C, CHLOROPLASTIC"/>
    <property type="match status" value="1"/>
</dbReference>
<feature type="signal peptide" evidence="8">
    <location>
        <begin position="1"/>
        <end position="21"/>
    </location>
</feature>
<dbReference type="Pfam" id="PF00106">
    <property type="entry name" value="adh_short"/>
    <property type="match status" value="1"/>
</dbReference>
<proteinExistence type="inferred from homology"/>
<keyword evidence="5" id="KW-0521">NADP</keyword>
<dbReference type="GO" id="GO:0015979">
    <property type="term" value="P:photosynthesis"/>
    <property type="evidence" value="ECO:0007669"/>
    <property type="project" value="UniProtKB-KW"/>
</dbReference>